<dbReference type="RefSeq" id="WP_307628818.1">
    <property type="nucleotide sequence ID" value="NZ_JAUSZS010000006.1"/>
</dbReference>
<evidence type="ECO:0000313" key="1">
    <source>
        <dbReference type="EMBL" id="MDQ0935223.1"/>
    </source>
</evidence>
<dbReference type="EMBL" id="JAUSZS010000006">
    <property type="protein sequence ID" value="MDQ0935223.1"/>
    <property type="molecule type" value="Genomic_DNA"/>
</dbReference>
<evidence type="ECO:0000313" key="2">
    <source>
        <dbReference type="Proteomes" id="UP001223072"/>
    </source>
</evidence>
<keyword evidence="1" id="KW-0808">Transferase</keyword>
<gene>
    <name evidence="1" type="ORF">QFZ49_005194</name>
</gene>
<dbReference type="InterPro" id="IPR027417">
    <property type="entry name" value="P-loop_NTPase"/>
</dbReference>
<name>A0ABU0RTV9_9ACTN</name>
<sequence>MTEQERIETRVLAVLAVVALMPGDAGSRSGALHLMLAADTTAHAQAELMRLTADRFGIAVARLSSHDSDSVRATAYQAEVVVGTVDDFVVDLGREKALGITRNAVMIEGGPGVVESELLSMYRSAGAA</sequence>
<reference evidence="1 2" key="1">
    <citation type="submission" date="2023-07" db="EMBL/GenBank/DDBJ databases">
        <title>Comparative genomics of wheat-associated soil bacteria to identify genetic determinants of phenazine resistance.</title>
        <authorList>
            <person name="Mouncey N."/>
        </authorList>
    </citation>
    <scope>NUCLEOTIDE SEQUENCE [LARGE SCALE GENOMIC DNA]</scope>
    <source>
        <strain evidence="1 2">W2I16</strain>
    </source>
</reference>
<comment type="caution">
    <text evidence="1">The sequence shown here is derived from an EMBL/GenBank/DDBJ whole genome shotgun (WGS) entry which is preliminary data.</text>
</comment>
<protein>
    <submittedName>
        <fullName evidence="1">Glycerol kinase</fullName>
    </submittedName>
</protein>
<accession>A0ABU0RTV9</accession>
<dbReference type="Gene3D" id="3.40.50.300">
    <property type="entry name" value="P-loop containing nucleotide triphosphate hydrolases"/>
    <property type="match status" value="1"/>
</dbReference>
<dbReference type="Proteomes" id="UP001223072">
    <property type="component" value="Unassembled WGS sequence"/>
</dbReference>
<keyword evidence="1" id="KW-0418">Kinase</keyword>
<keyword evidence="2" id="KW-1185">Reference proteome</keyword>
<proteinExistence type="predicted"/>
<organism evidence="1 2">
    <name type="scientific">Streptomyces turgidiscabies</name>
    <dbReference type="NCBI Taxonomy" id="85558"/>
    <lineage>
        <taxon>Bacteria</taxon>
        <taxon>Bacillati</taxon>
        <taxon>Actinomycetota</taxon>
        <taxon>Actinomycetes</taxon>
        <taxon>Kitasatosporales</taxon>
        <taxon>Streptomycetaceae</taxon>
        <taxon>Streptomyces</taxon>
    </lineage>
</organism>
<dbReference type="GO" id="GO:0016301">
    <property type="term" value="F:kinase activity"/>
    <property type="evidence" value="ECO:0007669"/>
    <property type="project" value="UniProtKB-KW"/>
</dbReference>